<evidence type="ECO:0000313" key="2">
    <source>
        <dbReference type="Proteomes" id="UP000002971"/>
    </source>
</evidence>
<evidence type="ECO:0000313" key="1">
    <source>
        <dbReference type="EMBL" id="EGM51572.1"/>
    </source>
</evidence>
<dbReference type="EMBL" id="AFOJ01000005">
    <property type="protein sequence ID" value="EGM51572.1"/>
    <property type="molecule type" value="Genomic_DNA"/>
</dbReference>
<dbReference type="Proteomes" id="UP000002971">
    <property type="component" value="Unassembled WGS sequence"/>
</dbReference>
<name>F7R0J6_9LACO</name>
<accession>F7R0J6</accession>
<proteinExistence type="predicted"/>
<comment type="caution">
    <text evidence="1">The sequence shown here is derived from an EMBL/GenBank/DDBJ whole genome shotgun (WGS) entry which is preliminary data.</text>
</comment>
<reference evidence="1 2" key="1">
    <citation type="journal article" date="2011" name="J. Bacteriol.">
        <title>Genome Sequence of Lactobacillus ruminis SPM0211, Isolated from a Fecal Sample from a Healthy Korean.</title>
        <authorList>
            <person name="Lee S."/>
            <person name="Cho Y.J."/>
            <person name="Lee A.H."/>
            <person name="Chun J."/>
            <person name="Ha N.J."/>
            <person name="Ko G."/>
        </authorList>
    </citation>
    <scope>NUCLEOTIDE SEQUENCE [LARGE SCALE GENOMIC DNA]</scope>
    <source>
        <strain evidence="1 2">SPM0211</strain>
    </source>
</reference>
<gene>
    <name evidence="1" type="ORF">LRU_01086</name>
</gene>
<sequence length="47" mass="5169">MIAGESSKNAELLGKFEYSKSSVFAFADELKWLPWITGKMSISGICP</sequence>
<organism evidence="1 2">
    <name type="scientific">Ligilactobacillus ruminis SPM0211</name>
    <dbReference type="NCBI Taxonomy" id="1040964"/>
    <lineage>
        <taxon>Bacteria</taxon>
        <taxon>Bacillati</taxon>
        <taxon>Bacillota</taxon>
        <taxon>Bacilli</taxon>
        <taxon>Lactobacillales</taxon>
        <taxon>Lactobacillaceae</taxon>
        <taxon>Ligilactobacillus</taxon>
    </lineage>
</organism>
<dbReference type="AlphaFoldDB" id="F7R0J6"/>
<protein>
    <submittedName>
        <fullName evidence="1">Uncharacterized protein</fullName>
    </submittedName>
</protein>